<keyword evidence="2" id="KW-1185">Reference proteome</keyword>
<protein>
    <submittedName>
        <fullName evidence="1">Uncharacterized protein</fullName>
    </submittedName>
</protein>
<proteinExistence type="predicted"/>
<evidence type="ECO:0000313" key="1">
    <source>
        <dbReference type="EMBL" id="CAD8117766.1"/>
    </source>
</evidence>
<dbReference type="Proteomes" id="UP000688137">
    <property type="component" value="Unassembled WGS sequence"/>
</dbReference>
<reference evidence="1" key="1">
    <citation type="submission" date="2021-01" db="EMBL/GenBank/DDBJ databases">
        <authorList>
            <consortium name="Genoscope - CEA"/>
            <person name="William W."/>
        </authorList>
    </citation>
    <scope>NUCLEOTIDE SEQUENCE</scope>
</reference>
<accession>A0A8S1QQ46</accession>
<name>A0A8S1QQ46_PARPR</name>
<dbReference type="AlphaFoldDB" id="A0A8S1QQ46"/>
<evidence type="ECO:0000313" key="2">
    <source>
        <dbReference type="Proteomes" id="UP000688137"/>
    </source>
</evidence>
<organism evidence="1 2">
    <name type="scientific">Paramecium primaurelia</name>
    <dbReference type="NCBI Taxonomy" id="5886"/>
    <lineage>
        <taxon>Eukaryota</taxon>
        <taxon>Sar</taxon>
        <taxon>Alveolata</taxon>
        <taxon>Ciliophora</taxon>
        <taxon>Intramacronucleata</taxon>
        <taxon>Oligohymenophorea</taxon>
        <taxon>Peniculida</taxon>
        <taxon>Parameciidae</taxon>
        <taxon>Paramecium</taxon>
    </lineage>
</organism>
<sequence length="159" mass="18640">MSQINQNLIDSPQLPTSMTETFFKKSINKQHNISQKPYRKLGAHKNYRASSKIANYINNLDSIVRAAFVVEKSQASFRFISCRNSKAQENLKQMINNLNNFQKDDNGIKYFNQNLLSCRCSSRLKLPAVSRYYRNPYKFQYESRTIDVDSKMSHSIYYL</sequence>
<gene>
    <name evidence="1" type="ORF">PPRIM_AZ9-3.1.T2090006</name>
</gene>
<comment type="caution">
    <text evidence="1">The sequence shown here is derived from an EMBL/GenBank/DDBJ whole genome shotgun (WGS) entry which is preliminary data.</text>
</comment>
<dbReference type="EMBL" id="CAJJDM010000218">
    <property type="protein sequence ID" value="CAD8117766.1"/>
    <property type="molecule type" value="Genomic_DNA"/>
</dbReference>